<proteinExistence type="predicted"/>
<dbReference type="AlphaFoldDB" id="A0A2H9T4I6"/>
<protein>
    <submittedName>
        <fullName evidence="1">Uncharacterized protein</fullName>
    </submittedName>
</protein>
<reference evidence="1" key="1">
    <citation type="journal article" date="2017" name="Appl. Environ. Microbiol.">
        <title>Molecular characterization of an Endozoicomonas-like organism causing infection in king scallop Pecten maximus L.</title>
        <authorList>
            <person name="Cano I."/>
            <person name="van Aerle R."/>
            <person name="Ross S."/>
            <person name="Verner-Jeffreys D.W."/>
            <person name="Paley R.K."/>
            <person name="Rimmer G."/>
            <person name="Ryder D."/>
            <person name="Hooper P."/>
            <person name="Stone D."/>
            <person name="Feist S.W."/>
        </authorList>
    </citation>
    <scope>NUCLEOTIDE SEQUENCE</scope>
</reference>
<gene>
    <name evidence="1" type="ORF">CI610_02919</name>
</gene>
<accession>A0A2H9T4I6</accession>
<evidence type="ECO:0000313" key="1">
    <source>
        <dbReference type="EMBL" id="PJE78150.1"/>
    </source>
</evidence>
<sequence length="43" mass="4986">MSEFNKSIDIIAKNVDKLEIIEKVVKEIHIKISKTDEKVKAME</sequence>
<dbReference type="EMBL" id="NSIT01000249">
    <property type="protein sequence ID" value="PJE78150.1"/>
    <property type="molecule type" value="Genomic_DNA"/>
</dbReference>
<name>A0A2H9T4I6_9ZZZZ</name>
<comment type="caution">
    <text evidence="1">The sequence shown here is derived from an EMBL/GenBank/DDBJ whole genome shotgun (WGS) entry which is preliminary data.</text>
</comment>
<organism evidence="1">
    <name type="scientific">invertebrate metagenome</name>
    <dbReference type="NCBI Taxonomy" id="1711999"/>
    <lineage>
        <taxon>unclassified sequences</taxon>
        <taxon>metagenomes</taxon>
        <taxon>organismal metagenomes</taxon>
    </lineage>
</organism>